<dbReference type="EMBL" id="CP099489">
    <property type="protein sequence ID" value="USQ81263.1"/>
    <property type="molecule type" value="Genomic_DNA"/>
</dbReference>
<keyword evidence="7" id="KW-1185">Reference proteome</keyword>
<dbReference type="PANTHER" id="PTHR46847">
    <property type="entry name" value="D-ALLOSE-BINDING PERIPLASMIC PROTEIN-RELATED"/>
    <property type="match status" value="1"/>
</dbReference>
<evidence type="ECO:0000256" key="2">
    <source>
        <dbReference type="ARBA" id="ARBA00007639"/>
    </source>
</evidence>
<proteinExistence type="inferred from homology"/>
<dbReference type="PANTHER" id="PTHR46847:SF1">
    <property type="entry name" value="D-ALLOSE-BINDING PERIPLASMIC PROTEIN-RELATED"/>
    <property type="match status" value="1"/>
</dbReference>
<dbReference type="Gene3D" id="3.40.50.2300">
    <property type="match status" value="2"/>
</dbReference>
<evidence type="ECO:0000256" key="3">
    <source>
        <dbReference type="ARBA" id="ARBA00022729"/>
    </source>
</evidence>
<evidence type="ECO:0000256" key="1">
    <source>
        <dbReference type="ARBA" id="ARBA00004196"/>
    </source>
</evidence>
<accession>A0ABY4YWW9</accession>
<dbReference type="RefSeq" id="WP_252594647.1">
    <property type="nucleotide sequence ID" value="NZ_CP099489.1"/>
</dbReference>
<comment type="subcellular location">
    <subcellularLocation>
        <location evidence="1">Cell envelope</location>
    </subcellularLocation>
</comment>
<sequence length="328" mass="33923">MSVRSLAAAAALTTGLMLTGCAGEDPDVTVGLITKQEDNPYWVTMRQVAEETAGEENVDLLTATGTSDVDVDSQVVALQEMTAQGADGILIAPTDSEALVPAIEDAREAGVTVIAVDTPTEPESAVDAVFATDNHEAGELVGEYAKAKAEEMGLEPRIAILDLAPGIASGEQRRAGFLAGFGIEEDDPQISGSQDTEGDRELGVVAMRDLLAQDPGINVIYAVNEPAALGAVVALEEVDRDQGDVILVTVDGGCEAIKDAVRPGDIDATAQQYPENMAREGVTALADHARGGPAPTGFLNTGIVLITGNPAPGVESRDVAFGVRNCWG</sequence>
<evidence type="ECO:0000256" key="4">
    <source>
        <dbReference type="SAM" id="SignalP"/>
    </source>
</evidence>
<dbReference type="Pfam" id="PF13407">
    <property type="entry name" value="Peripla_BP_4"/>
    <property type="match status" value="1"/>
</dbReference>
<dbReference type="InterPro" id="IPR028082">
    <property type="entry name" value="Peripla_BP_I"/>
</dbReference>
<dbReference type="PROSITE" id="PS51257">
    <property type="entry name" value="PROKAR_LIPOPROTEIN"/>
    <property type="match status" value="1"/>
</dbReference>
<evidence type="ECO:0000313" key="7">
    <source>
        <dbReference type="Proteomes" id="UP001056455"/>
    </source>
</evidence>
<dbReference type="InterPro" id="IPR025997">
    <property type="entry name" value="SBP_2_dom"/>
</dbReference>
<dbReference type="Proteomes" id="UP001056455">
    <property type="component" value="Chromosome"/>
</dbReference>
<comment type="similarity">
    <text evidence="2">Belongs to the bacterial solute-binding protein 2 family.</text>
</comment>
<name>A0ABY4YWW9_9MICO</name>
<protein>
    <submittedName>
        <fullName evidence="6">Substrate-binding domain-containing protein</fullName>
    </submittedName>
</protein>
<keyword evidence="3 4" id="KW-0732">Signal</keyword>
<reference evidence="6" key="1">
    <citation type="submission" date="2022-06" db="EMBL/GenBank/DDBJ databases">
        <title>Ornithinimicrobium HY1793.</title>
        <authorList>
            <person name="Huang Y."/>
        </authorList>
    </citation>
    <scope>NUCLEOTIDE SEQUENCE</scope>
    <source>
        <strain evidence="6">HY1793</strain>
    </source>
</reference>
<organism evidence="6 7">
    <name type="scientific">Ornithinimicrobium faecis</name>
    <dbReference type="NCBI Taxonomy" id="2934158"/>
    <lineage>
        <taxon>Bacteria</taxon>
        <taxon>Bacillati</taxon>
        <taxon>Actinomycetota</taxon>
        <taxon>Actinomycetes</taxon>
        <taxon>Micrococcales</taxon>
        <taxon>Ornithinimicrobiaceae</taxon>
        <taxon>Ornithinimicrobium</taxon>
    </lineage>
</organism>
<dbReference type="SUPFAM" id="SSF53822">
    <property type="entry name" value="Periplasmic binding protein-like I"/>
    <property type="match status" value="1"/>
</dbReference>
<feature type="chain" id="PRO_5047469229" evidence="4">
    <location>
        <begin position="23"/>
        <end position="328"/>
    </location>
</feature>
<evidence type="ECO:0000313" key="6">
    <source>
        <dbReference type="EMBL" id="USQ81263.1"/>
    </source>
</evidence>
<feature type="signal peptide" evidence="4">
    <location>
        <begin position="1"/>
        <end position="22"/>
    </location>
</feature>
<gene>
    <name evidence="6" type="ORF">NF556_06360</name>
</gene>
<feature type="domain" description="Periplasmic binding protein" evidence="5">
    <location>
        <begin position="30"/>
        <end position="291"/>
    </location>
</feature>
<evidence type="ECO:0000259" key="5">
    <source>
        <dbReference type="Pfam" id="PF13407"/>
    </source>
</evidence>